<sequence>MSNHIFRKKSLEKVSSPEQLNDYIRASSPGVWTVLAAVAILLLGVCIWGAFGRVDTVVQALAVCEDGKTRCYVARQDYDSIAVGMPVRVNGQERTIASIARLPEKVSDDLNVYIQHAEVLQGAGWVYALQLDEGIDEGVYAAQIVTESIAPASFLWN</sequence>
<name>A0A9D2F3T1_9FIRM</name>
<accession>A0A9D2F3T1</accession>
<evidence type="ECO:0000313" key="3">
    <source>
        <dbReference type="Proteomes" id="UP000824031"/>
    </source>
</evidence>
<keyword evidence="1" id="KW-0472">Membrane</keyword>
<evidence type="ECO:0008006" key="4">
    <source>
        <dbReference type="Google" id="ProtNLM"/>
    </source>
</evidence>
<reference evidence="2" key="1">
    <citation type="journal article" date="2021" name="PeerJ">
        <title>Extensive microbial diversity within the chicken gut microbiome revealed by metagenomics and culture.</title>
        <authorList>
            <person name="Gilroy R."/>
            <person name="Ravi A."/>
            <person name="Getino M."/>
            <person name="Pursley I."/>
            <person name="Horton D.L."/>
            <person name="Alikhan N.F."/>
            <person name="Baker D."/>
            <person name="Gharbi K."/>
            <person name="Hall N."/>
            <person name="Watson M."/>
            <person name="Adriaenssens E.M."/>
            <person name="Foster-Nyarko E."/>
            <person name="Jarju S."/>
            <person name="Secka A."/>
            <person name="Antonio M."/>
            <person name="Oren A."/>
            <person name="Chaudhuri R.R."/>
            <person name="La Ragione R."/>
            <person name="Hildebrand F."/>
            <person name="Pallen M.J."/>
        </authorList>
    </citation>
    <scope>NUCLEOTIDE SEQUENCE</scope>
    <source>
        <strain evidence="2">3436</strain>
    </source>
</reference>
<keyword evidence="1" id="KW-1133">Transmembrane helix</keyword>
<dbReference type="AlphaFoldDB" id="A0A9D2F3T1"/>
<evidence type="ECO:0000256" key="1">
    <source>
        <dbReference type="SAM" id="Phobius"/>
    </source>
</evidence>
<protein>
    <recommendedName>
        <fullName evidence="4">NHLM bacteriocin system secretion protein</fullName>
    </recommendedName>
</protein>
<comment type="caution">
    <text evidence="2">The sequence shown here is derived from an EMBL/GenBank/DDBJ whole genome shotgun (WGS) entry which is preliminary data.</text>
</comment>
<feature type="transmembrane region" description="Helical" evidence="1">
    <location>
        <begin position="30"/>
        <end position="51"/>
    </location>
</feature>
<gene>
    <name evidence="2" type="ORF">H9810_07495</name>
</gene>
<dbReference type="EMBL" id="DXBO01000112">
    <property type="protein sequence ID" value="HIZ48542.1"/>
    <property type="molecule type" value="Genomic_DNA"/>
</dbReference>
<keyword evidence="1" id="KW-0812">Transmembrane</keyword>
<organism evidence="2 3">
    <name type="scientific">Candidatus Gemmiger excrementavium</name>
    <dbReference type="NCBI Taxonomy" id="2838608"/>
    <lineage>
        <taxon>Bacteria</taxon>
        <taxon>Bacillati</taxon>
        <taxon>Bacillota</taxon>
        <taxon>Clostridia</taxon>
        <taxon>Eubacteriales</taxon>
        <taxon>Gemmiger</taxon>
    </lineage>
</organism>
<reference evidence="2" key="2">
    <citation type="submission" date="2021-04" db="EMBL/GenBank/DDBJ databases">
        <authorList>
            <person name="Gilroy R."/>
        </authorList>
    </citation>
    <scope>NUCLEOTIDE SEQUENCE</scope>
    <source>
        <strain evidence="2">3436</strain>
    </source>
</reference>
<proteinExistence type="predicted"/>
<evidence type="ECO:0000313" key="2">
    <source>
        <dbReference type="EMBL" id="HIZ48542.1"/>
    </source>
</evidence>
<dbReference type="Proteomes" id="UP000824031">
    <property type="component" value="Unassembled WGS sequence"/>
</dbReference>